<accession>A0ABZ3F3P0</accession>
<evidence type="ECO:0000313" key="2">
    <source>
        <dbReference type="Proteomes" id="UP001434737"/>
    </source>
</evidence>
<proteinExistence type="predicted"/>
<protein>
    <submittedName>
        <fullName evidence="1">Uncharacterized protein</fullName>
    </submittedName>
</protein>
<keyword evidence="2" id="KW-1185">Reference proteome</keyword>
<dbReference type="RefSeq" id="WP_343353003.1">
    <property type="nucleotide sequence ID" value="NZ_CP145316.1"/>
</dbReference>
<dbReference type="Gene3D" id="1.10.3210.10">
    <property type="entry name" value="Hypothetical protein af1432"/>
    <property type="match status" value="1"/>
</dbReference>
<dbReference type="SUPFAM" id="SSF109604">
    <property type="entry name" value="HD-domain/PDEase-like"/>
    <property type="match status" value="1"/>
</dbReference>
<dbReference type="Proteomes" id="UP001434737">
    <property type="component" value="Chromosome"/>
</dbReference>
<gene>
    <name evidence="1" type="ORF">V3I05_06450</name>
</gene>
<organism evidence="1 2">
    <name type="scientific">Helicobacter mastomyrinus</name>
    <dbReference type="NCBI Taxonomy" id="287948"/>
    <lineage>
        <taxon>Bacteria</taxon>
        <taxon>Pseudomonadati</taxon>
        <taxon>Campylobacterota</taxon>
        <taxon>Epsilonproteobacteria</taxon>
        <taxon>Campylobacterales</taxon>
        <taxon>Helicobacteraceae</taxon>
        <taxon>Helicobacter</taxon>
    </lineage>
</organism>
<evidence type="ECO:0000313" key="1">
    <source>
        <dbReference type="EMBL" id="XAM17325.1"/>
    </source>
</evidence>
<sequence>MSLAHTLVMNASGKLINPFALKDSDFDVNVIAQTLSRTCRFWGQTKRFYSVAQHWLVMAEIFEGNLELQKWALLHEAFEGLTGMDIPSPIKNSPHMQAYREAEERALNQTANLFGLTPPMPEEIKIADKRLMVSEALVLMNTENYEWGQMPHLIMRIFSKL</sequence>
<reference evidence="1 2" key="1">
    <citation type="submission" date="2024-02" db="EMBL/GenBank/DDBJ databases">
        <title>Genome and pathogenicity analysis of Helicobacter mastomyrinus isolated from mice.</title>
        <authorList>
            <person name="Zhu L."/>
        </authorList>
    </citation>
    <scope>NUCLEOTIDE SEQUENCE [LARGE SCALE GENOMIC DNA]</scope>
    <source>
        <strain evidence="1 2">Hm-17</strain>
    </source>
</reference>
<name>A0ABZ3F3P0_9HELI</name>
<dbReference type="EMBL" id="CP145316">
    <property type="protein sequence ID" value="XAM17325.1"/>
    <property type="molecule type" value="Genomic_DNA"/>
</dbReference>